<organism evidence="1">
    <name type="scientific">marine sediment metagenome</name>
    <dbReference type="NCBI Taxonomy" id="412755"/>
    <lineage>
        <taxon>unclassified sequences</taxon>
        <taxon>metagenomes</taxon>
        <taxon>ecological metagenomes</taxon>
    </lineage>
</organism>
<reference evidence="1" key="1">
    <citation type="journal article" date="2014" name="Front. Microbiol.">
        <title>High frequency of phylogenetically diverse reductive dehalogenase-homologous genes in deep subseafloor sedimentary metagenomes.</title>
        <authorList>
            <person name="Kawai M."/>
            <person name="Futagami T."/>
            <person name="Toyoda A."/>
            <person name="Takaki Y."/>
            <person name="Nishi S."/>
            <person name="Hori S."/>
            <person name="Arai W."/>
            <person name="Tsubouchi T."/>
            <person name="Morono Y."/>
            <person name="Uchiyama I."/>
            <person name="Ito T."/>
            <person name="Fujiyama A."/>
            <person name="Inagaki F."/>
            <person name="Takami H."/>
        </authorList>
    </citation>
    <scope>NUCLEOTIDE SEQUENCE</scope>
    <source>
        <strain evidence="1">Expedition CK06-06</strain>
    </source>
</reference>
<dbReference type="EMBL" id="BARU01036716">
    <property type="protein sequence ID" value="GAH80144.1"/>
    <property type="molecule type" value="Genomic_DNA"/>
</dbReference>
<feature type="non-terminal residue" evidence="1">
    <location>
        <position position="1"/>
    </location>
</feature>
<evidence type="ECO:0000313" key="1">
    <source>
        <dbReference type="EMBL" id="GAH80144.1"/>
    </source>
</evidence>
<proteinExistence type="predicted"/>
<name>X1JPE8_9ZZZZ</name>
<sequence>PVVKGGALLKGRAVEKLLEGLQKSRYDEFIECPEEDLKNPKRVHIK</sequence>
<dbReference type="AlphaFoldDB" id="X1JPE8"/>
<protein>
    <submittedName>
        <fullName evidence="1">Uncharacterized protein</fullName>
    </submittedName>
</protein>
<accession>X1JPE8</accession>
<gene>
    <name evidence="1" type="ORF">S03H2_57287</name>
</gene>
<comment type="caution">
    <text evidence="1">The sequence shown here is derived from an EMBL/GenBank/DDBJ whole genome shotgun (WGS) entry which is preliminary data.</text>
</comment>